<dbReference type="EMBL" id="JARJCM010000243">
    <property type="protein sequence ID" value="KAJ7021036.1"/>
    <property type="molecule type" value="Genomic_DNA"/>
</dbReference>
<dbReference type="SUPFAM" id="SSF51621">
    <property type="entry name" value="Phosphoenolpyruvate/pyruvate domain"/>
    <property type="match status" value="1"/>
</dbReference>
<proteinExistence type="predicted"/>
<evidence type="ECO:0000313" key="1">
    <source>
        <dbReference type="EMBL" id="KAJ7021036.1"/>
    </source>
</evidence>
<accession>A0AAD6WRL7</accession>
<gene>
    <name evidence="1" type="ORF">C8F04DRAFT_1195872</name>
</gene>
<dbReference type="InterPro" id="IPR040442">
    <property type="entry name" value="Pyrv_kinase-like_dom_sf"/>
</dbReference>
<dbReference type="GO" id="GO:0003824">
    <property type="term" value="F:catalytic activity"/>
    <property type="evidence" value="ECO:0007669"/>
    <property type="project" value="InterPro"/>
</dbReference>
<reference evidence="1" key="1">
    <citation type="submission" date="2023-03" db="EMBL/GenBank/DDBJ databases">
        <title>Massive genome expansion in bonnet fungi (Mycena s.s.) driven by repeated elements and novel gene families across ecological guilds.</title>
        <authorList>
            <consortium name="Lawrence Berkeley National Laboratory"/>
            <person name="Harder C.B."/>
            <person name="Miyauchi S."/>
            <person name="Viragh M."/>
            <person name="Kuo A."/>
            <person name="Thoen E."/>
            <person name="Andreopoulos B."/>
            <person name="Lu D."/>
            <person name="Skrede I."/>
            <person name="Drula E."/>
            <person name="Henrissat B."/>
            <person name="Morin E."/>
            <person name="Kohler A."/>
            <person name="Barry K."/>
            <person name="LaButti K."/>
            <person name="Morin E."/>
            <person name="Salamov A."/>
            <person name="Lipzen A."/>
            <person name="Mereny Z."/>
            <person name="Hegedus B."/>
            <person name="Baldrian P."/>
            <person name="Stursova M."/>
            <person name="Weitz H."/>
            <person name="Taylor A."/>
            <person name="Grigoriev I.V."/>
            <person name="Nagy L.G."/>
            <person name="Martin F."/>
            <person name="Kauserud H."/>
        </authorList>
    </citation>
    <scope>NUCLEOTIDE SEQUENCE</scope>
    <source>
        <strain evidence="1">CBHHK200</strain>
    </source>
</reference>
<protein>
    <submittedName>
        <fullName evidence="1">Uncharacterized protein</fullName>
    </submittedName>
</protein>
<name>A0AAD6WRL7_9AGAR</name>
<dbReference type="InterPro" id="IPR015813">
    <property type="entry name" value="Pyrv/PenolPyrv_kinase-like_dom"/>
</dbReference>
<organism evidence="1 2">
    <name type="scientific">Mycena alexandri</name>
    <dbReference type="NCBI Taxonomy" id="1745969"/>
    <lineage>
        <taxon>Eukaryota</taxon>
        <taxon>Fungi</taxon>
        <taxon>Dikarya</taxon>
        <taxon>Basidiomycota</taxon>
        <taxon>Agaricomycotina</taxon>
        <taxon>Agaricomycetes</taxon>
        <taxon>Agaricomycetidae</taxon>
        <taxon>Agaricales</taxon>
        <taxon>Marasmiineae</taxon>
        <taxon>Mycenaceae</taxon>
        <taxon>Mycena</taxon>
    </lineage>
</organism>
<comment type="caution">
    <text evidence="1">The sequence shown here is derived from an EMBL/GenBank/DDBJ whole genome shotgun (WGS) entry which is preliminary data.</text>
</comment>
<keyword evidence="2" id="KW-1185">Reference proteome</keyword>
<dbReference type="AlphaFoldDB" id="A0AAD6WRL7"/>
<evidence type="ECO:0000313" key="2">
    <source>
        <dbReference type="Proteomes" id="UP001218188"/>
    </source>
</evidence>
<dbReference type="Gene3D" id="3.20.20.60">
    <property type="entry name" value="Phosphoenolpyruvate-binding domains"/>
    <property type="match status" value="1"/>
</dbReference>
<sequence length="190" mass="20633">MTTGHQDAEHVAWSPTALVECIQVIIHESGGKIIPGIVFERRGRRHHRTSLGNCGGDEGSDSCLSLLVRLRGVTGKTPENETVFSLANKHVATIPQIESRLGINNLEAVMQLDEIFAFMIGGDFSQHDAHESAFAGWVGGRAWICRGLREGHQSIQRAQHPLLGIAVGDEMVKGSEFSLSAWICTRLGLG</sequence>
<dbReference type="Proteomes" id="UP001218188">
    <property type="component" value="Unassembled WGS sequence"/>
</dbReference>